<dbReference type="PROSITE" id="PS50293">
    <property type="entry name" value="TPR_REGION"/>
    <property type="match status" value="4"/>
</dbReference>
<feature type="repeat" description="TPR" evidence="3">
    <location>
        <begin position="1102"/>
        <end position="1135"/>
    </location>
</feature>
<dbReference type="SUPFAM" id="SSF52540">
    <property type="entry name" value="P-loop containing nucleoside triphosphate hydrolases"/>
    <property type="match status" value="1"/>
</dbReference>
<feature type="repeat" description="TPR" evidence="3">
    <location>
        <begin position="1144"/>
        <end position="1177"/>
    </location>
</feature>
<feature type="repeat" description="TPR" evidence="3">
    <location>
        <begin position="808"/>
        <end position="841"/>
    </location>
</feature>
<feature type="repeat" description="TPR" evidence="3">
    <location>
        <begin position="934"/>
        <end position="967"/>
    </location>
</feature>
<dbReference type="InterPro" id="IPR027417">
    <property type="entry name" value="P-loop_NTPase"/>
</dbReference>
<feature type="coiled-coil region" evidence="4">
    <location>
        <begin position="167"/>
        <end position="278"/>
    </location>
</feature>
<keyword evidence="1" id="KW-0677">Repeat</keyword>
<keyword evidence="6" id="KW-1185">Reference proteome</keyword>
<feature type="repeat" description="TPR" evidence="3">
    <location>
        <begin position="976"/>
        <end position="1009"/>
    </location>
</feature>
<feature type="repeat" description="TPR" evidence="3">
    <location>
        <begin position="724"/>
        <end position="757"/>
    </location>
</feature>
<keyword evidence="2 3" id="KW-0802">TPR repeat</keyword>
<dbReference type="PROSITE" id="PS50005">
    <property type="entry name" value="TPR"/>
    <property type="match status" value="11"/>
</dbReference>
<evidence type="ECO:0000313" key="6">
    <source>
        <dbReference type="Proteomes" id="UP000225706"/>
    </source>
</evidence>
<comment type="caution">
    <text evidence="5">The sequence shown here is derived from an EMBL/GenBank/DDBJ whole genome shotgun (WGS) entry which is preliminary data.</text>
</comment>
<reference evidence="6" key="1">
    <citation type="journal article" date="2017" name="bioRxiv">
        <title>Comparative analysis of the genomes of Stylophora pistillata and Acropora digitifera provides evidence for extensive differences between species of corals.</title>
        <authorList>
            <person name="Voolstra C.R."/>
            <person name="Li Y."/>
            <person name="Liew Y.J."/>
            <person name="Baumgarten S."/>
            <person name="Zoccola D."/>
            <person name="Flot J.-F."/>
            <person name="Tambutte S."/>
            <person name="Allemand D."/>
            <person name="Aranda M."/>
        </authorList>
    </citation>
    <scope>NUCLEOTIDE SEQUENCE [LARGE SCALE GENOMIC DNA]</scope>
</reference>
<evidence type="ECO:0000256" key="1">
    <source>
        <dbReference type="ARBA" id="ARBA00022737"/>
    </source>
</evidence>
<dbReference type="EMBL" id="LSMT01000995">
    <property type="protein sequence ID" value="PFX13368.1"/>
    <property type="molecule type" value="Genomic_DNA"/>
</dbReference>
<evidence type="ECO:0000256" key="2">
    <source>
        <dbReference type="ARBA" id="ARBA00022803"/>
    </source>
</evidence>
<dbReference type="InterPro" id="IPR019734">
    <property type="entry name" value="TPR_rpt"/>
</dbReference>
<dbReference type="PANTHER" id="PTHR45641">
    <property type="entry name" value="TETRATRICOPEPTIDE REPEAT PROTEIN (AFU_ORTHOLOGUE AFUA_6G03870)"/>
    <property type="match status" value="1"/>
</dbReference>
<dbReference type="PANTHER" id="PTHR45641:SF19">
    <property type="entry name" value="NEPHROCYSTIN-3"/>
    <property type="match status" value="1"/>
</dbReference>
<gene>
    <name evidence="5" type="primary">nphp3</name>
    <name evidence="5" type="ORF">AWC38_SpisGene22550</name>
</gene>
<feature type="repeat" description="TPR" evidence="3">
    <location>
        <begin position="766"/>
        <end position="799"/>
    </location>
</feature>
<feature type="repeat" description="TPR" evidence="3">
    <location>
        <begin position="850"/>
        <end position="883"/>
    </location>
</feature>
<dbReference type="STRING" id="50429.A0A2B4RAG9"/>
<feature type="repeat" description="TPR" evidence="3">
    <location>
        <begin position="1018"/>
        <end position="1051"/>
    </location>
</feature>
<dbReference type="OrthoDB" id="626167at2759"/>
<keyword evidence="4" id="KW-0175">Coiled coil</keyword>
<dbReference type="PRINTS" id="PR00381">
    <property type="entry name" value="KINESINLIGHT"/>
</dbReference>
<dbReference type="InterPro" id="IPR011990">
    <property type="entry name" value="TPR-like_helical_dom_sf"/>
</dbReference>
<accession>A0A2B4RAG9</accession>
<protein>
    <submittedName>
        <fullName evidence="5">Nephrocystin-3</fullName>
    </submittedName>
</protein>
<dbReference type="AlphaFoldDB" id="A0A2B4RAG9"/>
<name>A0A2B4RAG9_STYPI</name>
<organism evidence="5 6">
    <name type="scientific">Stylophora pistillata</name>
    <name type="common">Smooth cauliflower coral</name>
    <dbReference type="NCBI Taxonomy" id="50429"/>
    <lineage>
        <taxon>Eukaryota</taxon>
        <taxon>Metazoa</taxon>
        <taxon>Cnidaria</taxon>
        <taxon>Anthozoa</taxon>
        <taxon>Hexacorallia</taxon>
        <taxon>Scleractinia</taxon>
        <taxon>Astrocoeniina</taxon>
        <taxon>Pocilloporidae</taxon>
        <taxon>Stylophora</taxon>
    </lineage>
</organism>
<dbReference type="Gene3D" id="1.25.40.10">
    <property type="entry name" value="Tetratricopeptide repeat domain"/>
    <property type="match status" value="4"/>
</dbReference>
<dbReference type="SUPFAM" id="SSF48452">
    <property type="entry name" value="TPR-like"/>
    <property type="match status" value="1"/>
</dbReference>
<sequence>MAAAFEYTEEQLNYYRICYVVADIPTEGLRTIFKQEWDSRYKTTLGEWKDQPKNGMDFWKMESPRNKSRKARLLSTMQNGNTAEWDCTMLFYAILFSDCIGGLNSVVRSNMDDLRKFRNEEFAHMPRGHLSNGDFQIATSKVKTAFLALSLPTLKINDVQNLASFPTEELNEVLRKVDDLKQEVKEKEKEVQVKEIELLEKDKVLQEKGTKLEQQLKELQEKEKELEQKEEERRALEEQLHSNVSPFCILPPKPTHDIAARESQVEEIMRKLQTLKRANDGLSILYLSGNPGSGKSHLARLVAKRFYEEVKEIPSEVSFVMTLNAENSEKILNSYVLFAQHCKCPGYEITETYGSKDLNTDEKISYLKTLISAKIKHYTSWLLVADNVTSVCRSSGHLPNLGNELWARGQMLLTTQDIASMPLTSSSIENISISAGMDSDDACFLLNRLSGITDVKVEKEIVKALDFQPLALASAATYVGQVRKSKATSKFGWSDYLKKVQEGKRSATETILAETNESYPKSMTKAIRLAVEKAMADDIIFHYMFNFLSFCALQPILQEAVIEYIKAVDEDFEDEDMIRMRMNRCSLLLIEEEEGGVYIRVHSVVHDVIKYATKDCTEDENYKVIYGTLMSFSIFEELDSVTVGTRISPHLKMLSLKLEKMAIRKGKPEFSEKALKSLSCYPGGLWTLGGMCRDHSEFGAALIYYELLLRIIESNHEGGDLKNAACYHKMGIVHSEQGETDQAKDYHKRALKIRLKKLGPEHIDVAASYNSLGNSLCDLGETDQAKEFYERALKILLTKLGPEHVDVAASYNNLGRLHSDLGETDQAKDYYRCALEIYLKTLGPHHVDATISYSNLGSLHSDLGETDQAKDYYKNALEIRLKKLGPEHVKVAASYNNLGTLHHDLGETDQAKDYYKHALDISLKKLGPEHVNVAASYNNLGSLHSDLGETDQAKEYYERALEIRLKKLGPEHVCVATSYNNLGSIHSYLGETDKAKEYYTRALEICLKELGPEHVYVAASYNNMGNLQSALGETDQAKDSHKRALEIYLKKLGTEHVNVAASYNNLGNLHSALGETDQAKEFYKRALEIRLKKLGPDHVDVAASYNNLGSLHSDQGETDQAKDYYKRALEIRLKKLGPEHVDVIASYNNLGSLHSDLGETDQAEDYYKHALEIGMKKLRPEHVNAAASFNNMGQEERILATTEKKECVEDNEAVLKKKKRYTC</sequence>
<evidence type="ECO:0000256" key="3">
    <source>
        <dbReference type="PROSITE-ProRule" id="PRU00339"/>
    </source>
</evidence>
<dbReference type="Gene3D" id="3.40.50.300">
    <property type="entry name" value="P-loop containing nucleotide triphosphate hydrolases"/>
    <property type="match status" value="1"/>
</dbReference>
<evidence type="ECO:0000256" key="4">
    <source>
        <dbReference type="SAM" id="Coils"/>
    </source>
</evidence>
<feature type="repeat" description="TPR" evidence="3">
    <location>
        <begin position="892"/>
        <end position="925"/>
    </location>
</feature>
<dbReference type="Pfam" id="PF13374">
    <property type="entry name" value="TPR_10"/>
    <property type="match status" value="1"/>
</dbReference>
<dbReference type="Proteomes" id="UP000225706">
    <property type="component" value="Unassembled WGS sequence"/>
</dbReference>
<dbReference type="Pfam" id="PF13424">
    <property type="entry name" value="TPR_12"/>
    <property type="match status" value="6"/>
</dbReference>
<dbReference type="SMART" id="SM00028">
    <property type="entry name" value="TPR"/>
    <property type="match status" value="12"/>
</dbReference>
<proteinExistence type="predicted"/>
<feature type="repeat" description="TPR" evidence="3">
    <location>
        <begin position="1060"/>
        <end position="1093"/>
    </location>
</feature>
<evidence type="ECO:0000313" key="5">
    <source>
        <dbReference type="EMBL" id="PFX13368.1"/>
    </source>
</evidence>